<comment type="catalytic activity">
    <reaction evidence="1">
        <text>ATP + protein L-histidine = ADP + protein N-phospho-L-histidine.</text>
        <dbReference type="EC" id="2.7.13.3"/>
    </reaction>
</comment>
<dbReference type="PANTHER" id="PTHR43047:SF72">
    <property type="entry name" value="OSMOSENSING HISTIDINE PROTEIN KINASE SLN1"/>
    <property type="match status" value="1"/>
</dbReference>
<feature type="domain" description="Response regulatory" evidence="6">
    <location>
        <begin position="7"/>
        <end position="123"/>
    </location>
</feature>
<dbReference type="SMART" id="SM00448">
    <property type="entry name" value="REC"/>
    <property type="match status" value="1"/>
</dbReference>
<evidence type="ECO:0000259" key="6">
    <source>
        <dbReference type="PROSITE" id="PS50110"/>
    </source>
</evidence>
<evidence type="ECO:0000256" key="3">
    <source>
        <dbReference type="ARBA" id="ARBA00022679"/>
    </source>
</evidence>
<dbReference type="Pfam" id="PF00072">
    <property type="entry name" value="Response_reg"/>
    <property type="match status" value="1"/>
</dbReference>
<dbReference type="CDD" id="cd00082">
    <property type="entry name" value="HisKA"/>
    <property type="match status" value="1"/>
</dbReference>
<proteinExistence type="predicted"/>
<gene>
    <name evidence="7" type="primary">baeR_1</name>
    <name evidence="7" type="ORF">GALL_12930</name>
</gene>
<dbReference type="GO" id="GO:0009927">
    <property type="term" value="F:histidine phosphotransfer kinase activity"/>
    <property type="evidence" value="ECO:0007669"/>
    <property type="project" value="TreeGrafter"/>
</dbReference>
<dbReference type="InterPro" id="IPR003661">
    <property type="entry name" value="HisK_dim/P_dom"/>
</dbReference>
<dbReference type="InterPro" id="IPR036097">
    <property type="entry name" value="HisK_dim/P_sf"/>
</dbReference>
<dbReference type="InterPro" id="IPR011006">
    <property type="entry name" value="CheY-like_superfamily"/>
</dbReference>
<dbReference type="Pfam" id="PF00512">
    <property type="entry name" value="HisKA"/>
    <property type="match status" value="1"/>
</dbReference>
<feature type="coiled-coil region" evidence="5">
    <location>
        <begin position="125"/>
        <end position="156"/>
    </location>
</feature>
<comment type="caution">
    <text evidence="7">The sequence shown here is derived from an EMBL/GenBank/DDBJ whole genome shotgun (WGS) entry which is preliminary data.</text>
</comment>
<reference evidence="7" key="1">
    <citation type="submission" date="2016-10" db="EMBL/GenBank/DDBJ databases">
        <title>Sequence of Gallionella enrichment culture.</title>
        <authorList>
            <person name="Poehlein A."/>
            <person name="Muehling M."/>
            <person name="Daniel R."/>
        </authorList>
    </citation>
    <scope>NUCLEOTIDE SEQUENCE</scope>
</reference>
<dbReference type="EC" id="2.7.13.3" evidence="2"/>
<name>A0A1J5U3S5_9ZZZZ</name>
<protein>
    <recommendedName>
        <fullName evidence="2">histidine kinase</fullName>
        <ecNumber evidence="2">2.7.13.3</ecNumber>
    </recommendedName>
</protein>
<dbReference type="InterPro" id="IPR001789">
    <property type="entry name" value="Sig_transdc_resp-reg_receiver"/>
</dbReference>
<dbReference type="GO" id="GO:0005886">
    <property type="term" value="C:plasma membrane"/>
    <property type="evidence" value="ECO:0007669"/>
    <property type="project" value="TreeGrafter"/>
</dbReference>
<dbReference type="PANTHER" id="PTHR43047">
    <property type="entry name" value="TWO-COMPONENT HISTIDINE PROTEIN KINASE"/>
    <property type="match status" value="1"/>
</dbReference>
<keyword evidence="5" id="KW-0175">Coiled coil</keyword>
<dbReference type="CDD" id="cd19920">
    <property type="entry name" value="REC_PA4781-like"/>
    <property type="match status" value="1"/>
</dbReference>
<dbReference type="Gene3D" id="1.10.287.130">
    <property type="match status" value="1"/>
</dbReference>
<dbReference type="AlphaFoldDB" id="A0A1J5U3S5"/>
<organism evidence="7">
    <name type="scientific">mine drainage metagenome</name>
    <dbReference type="NCBI Taxonomy" id="410659"/>
    <lineage>
        <taxon>unclassified sequences</taxon>
        <taxon>metagenomes</taxon>
        <taxon>ecological metagenomes</taxon>
    </lineage>
</organism>
<evidence type="ECO:0000256" key="4">
    <source>
        <dbReference type="ARBA" id="ARBA00022777"/>
    </source>
</evidence>
<dbReference type="EMBL" id="MLJW01000002">
    <property type="protein sequence ID" value="OIR18950.1"/>
    <property type="molecule type" value="Genomic_DNA"/>
</dbReference>
<dbReference type="Gene3D" id="3.40.50.2300">
    <property type="match status" value="1"/>
</dbReference>
<keyword evidence="4" id="KW-0418">Kinase</keyword>
<evidence type="ECO:0000256" key="2">
    <source>
        <dbReference type="ARBA" id="ARBA00012438"/>
    </source>
</evidence>
<dbReference type="SUPFAM" id="SSF47384">
    <property type="entry name" value="Homodimeric domain of signal transducing histidine kinase"/>
    <property type="match status" value="1"/>
</dbReference>
<keyword evidence="3" id="KW-0808">Transferase</keyword>
<dbReference type="GO" id="GO:0000155">
    <property type="term" value="F:phosphorelay sensor kinase activity"/>
    <property type="evidence" value="ECO:0007669"/>
    <property type="project" value="InterPro"/>
</dbReference>
<accession>A0A1J5U3S5</accession>
<evidence type="ECO:0000256" key="5">
    <source>
        <dbReference type="SAM" id="Coils"/>
    </source>
</evidence>
<evidence type="ECO:0000313" key="7">
    <source>
        <dbReference type="EMBL" id="OIR18950.1"/>
    </source>
</evidence>
<dbReference type="PROSITE" id="PS50110">
    <property type="entry name" value="RESPONSE_REGULATORY"/>
    <property type="match status" value="1"/>
</dbReference>
<evidence type="ECO:0000256" key="1">
    <source>
        <dbReference type="ARBA" id="ARBA00000085"/>
    </source>
</evidence>
<sequence>MNDASPSILIVDDTPANLQLLAGLLKERGYRPRPVPSGKLALQAALAEPPDLVLLDINMPEMNGYQVCERFKGSERLRDIPILFLSALTETVNKVRGFQLGAVDYIAKPFQVEEVEARVTTHLKLRSLQRALQDHNRLLEQRVDERTRELSRANDRLKAVDRLRSEFLEMISHEVRTPSNGLFGICDLMFDSVDFAGREQYVAMFQTSRDRLLQLFDDLEMLTGDGLGALAGQSDDAPLSGLLVEVAEMIGMEILAVEAEPAALLDRPLKGNMAWLLRALATMARLGGCFRTRGQPIPMRASDAGTHLRLEIPLDRLRLRDGQAAEFFELTSAVRTKTAAEPLGMSPVVAQRLLAQLGGTLELTQATIDTGSLVATLPFSPTS</sequence>
<dbReference type="SUPFAM" id="SSF52172">
    <property type="entry name" value="CheY-like"/>
    <property type="match status" value="1"/>
</dbReference>